<gene>
    <name evidence="1" type="ORF">RhiirA4_476783</name>
</gene>
<sequence length="104" mass="11655">MTLIKLVAIENREIECWALMASLSSEMVLILSVLMIKALSSPTMRSQNKCVHINNVISDKRIVTPTVIPNLTSIKFIGAREHYSIAIDKVNNIYAWGLERLLAS</sequence>
<dbReference type="SUPFAM" id="SSF50985">
    <property type="entry name" value="RCC1/BLIP-II"/>
    <property type="match status" value="1"/>
</dbReference>
<dbReference type="AlphaFoldDB" id="A0A2I1HC53"/>
<evidence type="ECO:0000313" key="2">
    <source>
        <dbReference type="Proteomes" id="UP000234323"/>
    </source>
</evidence>
<reference evidence="1 2" key="1">
    <citation type="submission" date="2015-10" db="EMBL/GenBank/DDBJ databases">
        <title>Genome analyses suggest a sexual origin of heterokaryosis in a supposedly ancient asexual fungus.</title>
        <authorList>
            <person name="Ropars J."/>
            <person name="Sedzielewska K."/>
            <person name="Noel J."/>
            <person name="Charron P."/>
            <person name="Farinelli L."/>
            <person name="Marton T."/>
            <person name="Kruger M."/>
            <person name="Pelin A."/>
            <person name="Brachmann A."/>
            <person name="Corradi N."/>
        </authorList>
    </citation>
    <scope>NUCLEOTIDE SEQUENCE [LARGE SCALE GENOMIC DNA]</scope>
    <source>
        <strain evidence="1 2">A4</strain>
    </source>
</reference>
<keyword evidence="2" id="KW-1185">Reference proteome</keyword>
<accession>A0A2I1HC53</accession>
<proteinExistence type="predicted"/>
<evidence type="ECO:0000313" key="1">
    <source>
        <dbReference type="EMBL" id="PKY56462.1"/>
    </source>
</evidence>
<protein>
    <submittedName>
        <fullName evidence="1">Uncharacterized protein</fullName>
    </submittedName>
</protein>
<organism evidence="1 2">
    <name type="scientific">Rhizophagus irregularis</name>
    <dbReference type="NCBI Taxonomy" id="588596"/>
    <lineage>
        <taxon>Eukaryota</taxon>
        <taxon>Fungi</taxon>
        <taxon>Fungi incertae sedis</taxon>
        <taxon>Mucoromycota</taxon>
        <taxon>Glomeromycotina</taxon>
        <taxon>Glomeromycetes</taxon>
        <taxon>Glomerales</taxon>
        <taxon>Glomeraceae</taxon>
        <taxon>Rhizophagus</taxon>
    </lineage>
</organism>
<dbReference type="InterPro" id="IPR009091">
    <property type="entry name" value="RCC1/BLIP-II"/>
</dbReference>
<name>A0A2I1HC53_9GLOM</name>
<dbReference type="Proteomes" id="UP000234323">
    <property type="component" value="Unassembled WGS sequence"/>
</dbReference>
<comment type="caution">
    <text evidence="1">The sequence shown here is derived from an EMBL/GenBank/DDBJ whole genome shotgun (WGS) entry which is preliminary data.</text>
</comment>
<dbReference type="EMBL" id="LLXI01002193">
    <property type="protein sequence ID" value="PKY56462.1"/>
    <property type="molecule type" value="Genomic_DNA"/>
</dbReference>